<evidence type="ECO:0000313" key="2">
    <source>
        <dbReference type="Proteomes" id="UP000807825"/>
    </source>
</evidence>
<gene>
    <name evidence="1" type="ORF">HY912_20290</name>
</gene>
<name>A0A9D6V5E7_9BACT</name>
<comment type="caution">
    <text evidence="1">The sequence shown here is derived from an EMBL/GenBank/DDBJ whole genome shotgun (WGS) entry which is preliminary data.</text>
</comment>
<dbReference type="SUPFAM" id="SSF48576">
    <property type="entry name" value="Terpenoid synthases"/>
    <property type="match status" value="1"/>
</dbReference>
<accession>A0A9D6V5E7</accession>
<proteinExistence type="predicted"/>
<protein>
    <recommendedName>
        <fullName evidence="3">Geranylgeranyl pyrophosphate synthase</fullName>
    </recommendedName>
</protein>
<dbReference type="Proteomes" id="UP000807825">
    <property type="component" value="Unassembled WGS sequence"/>
</dbReference>
<reference evidence="1" key="1">
    <citation type="submission" date="2020-07" db="EMBL/GenBank/DDBJ databases">
        <title>Huge and variable diversity of episymbiotic CPR bacteria and DPANN archaea in groundwater ecosystems.</title>
        <authorList>
            <person name="He C.Y."/>
            <person name="Keren R."/>
            <person name="Whittaker M."/>
            <person name="Farag I.F."/>
            <person name="Doudna J."/>
            <person name="Cate J.H.D."/>
            <person name="Banfield J.F."/>
        </authorList>
    </citation>
    <scope>NUCLEOTIDE SEQUENCE</scope>
    <source>
        <strain evidence="1">NC_groundwater_1664_Pr3_B-0.1um_52_9</strain>
    </source>
</reference>
<organism evidence="1 2">
    <name type="scientific">Desulfomonile tiedjei</name>
    <dbReference type="NCBI Taxonomy" id="2358"/>
    <lineage>
        <taxon>Bacteria</taxon>
        <taxon>Pseudomonadati</taxon>
        <taxon>Thermodesulfobacteriota</taxon>
        <taxon>Desulfomonilia</taxon>
        <taxon>Desulfomonilales</taxon>
        <taxon>Desulfomonilaceae</taxon>
        <taxon>Desulfomonile</taxon>
    </lineage>
</organism>
<evidence type="ECO:0000313" key="1">
    <source>
        <dbReference type="EMBL" id="MBI5251839.1"/>
    </source>
</evidence>
<dbReference type="EMBL" id="JACRDE010000529">
    <property type="protein sequence ID" value="MBI5251839.1"/>
    <property type="molecule type" value="Genomic_DNA"/>
</dbReference>
<dbReference type="AlphaFoldDB" id="A0A9D6V5E7"/>
<sequence>MKSKIENFLLYCKNTDFGASTFSKMESSFYRRFSNEIVLLCRSLPECAQTDSMLFLIQYSGMNLGDEIDFFANYYPPAWSILYWLSHDYTLPTERLEERDVTNAVRAQSMAMFLHSLDDHLTDSQVSVSHLTLLLRSQAWTIMNRAIHNLARSVPAGRRTVQSFIENYYSSIRDSEGLKSLESYCDLFRRQMALGMIAPILLSMKMTGTSDFTRDIEIAYGSFGIAWRLLDDIRDIGDDIEKGAHTAIYLCLPKKVRTHWNNNTIRSRAAAKDCTNAIVNHIQEHGLIDKIKERICAELETAASIAEAYDITGFAHEFRCLAHPLRISGNI</sequence>
<dbReference type="InterPro" id="IPR008949">
    <property type="entry name" value="Isoprenoid_synthase_dom_sf"/>
</dbReference>
<evidence type="ECO:0008006" key="3">
    <source>
        <dbReference type="Google" id="ProtNLM"/>
    </source>
</evidence>